<evidence type="ECO:0000256" key="2">
    <source>
        <dbReference type="ARBA" id="ARBA00008035"/>
    </source>
</evidence>
<evidence type="ECO:0000256" key="8">
    <source>
        <dbReference type="SAM" id="MobiDB-lite"/>
    </source>
</evidence>
<sequence>MPSVGMRRNTRVFGMVKGMDGARVLRSGRRLFPDFGEDKLRRANDGGDDWDNPVIKKHNGNGPGHGHGHGSCGLKCKPNGCAHLQSIKLKQEEESEEEEEEAIEVCEKDNEVKLKLEEVVTIKDKMYGKVYSRKRKRREWQEKSQALEDKMFGIRFSRRQKTSSSDNGGGRLVGFSREDDRAFGVVFEGSCVGSSSSSGFLSLVLGYMKKTRVKLPELASFLLSQPISGVFSSHGIRFSWDPPAGRTGLCKLFLARQTSPMFSVDFSAVPFCFMHIHRSMLAGLKCLPTLPVYSSEEPDDEIMTDIESHQPCKPSEDDVEYVYESNKTMVPVVDNLINRVTVHPSVRASKFSGRGMQYRNGLNSRAIQKRRSSLRKRARNPSLIGAHRANGALVSDLICSKKNGIPFSSVVSKNKPRSSVRSSSAVSIKEASSNVDQSMCDLDPSCCFASMLVFESDRCCRVEGATVMLEMSDSREWLLVVKKDGVTKYTHRARKSMRPPSSNRFSHAVVWTGDDNWRLEFPNRQYWLNFKDLYKDCFDRNANLSVAKVIPVPGVCEVSDYEDNAVPFVRPDIYISVPDDEVSRALAKRIASYDMDSEDEEWLKKFNIKCSTENELHELVSEENFEQEVVQAVHNYWMQKRKQKRAALLRVFQCRQVKKAPLVPKLAPRKKRSLKRQASNIGRGKQPVLLKAIAGERDALEEQNAMRRAEDAKVSAKNCMESAILKRQRAQQLMEIADLAAYKAMTALRIAEAAEVTESAIFRRKMTREKRRSQRKRRKPIFSKTLAKLQPTEATIKRKETQETQPMKAKQEKRDAERNPSKNKTQQHS</sequence>
<feature type="compositionally biased region" description="Basic and acidic residues" evidence="8">
    <location>
        <begin position="809"/>
        <end position="820"/>
    </location>
</feature>
<evidence type="ECO:0000256" key="6">
    <source>
        <dbReference type="RuleBase" id="RU361124"/>
    </source>
</evidence>
<dbReference type="AlphaFoldDB" id="A0AA39SJU6"/>
<evidence type="ECO:0000256" key="3">
    <source>
        <dbReference type="ARBA" id="ARBA00023015"/>
    </source>
</evidence>
<keyword evidence="3 6" id="KW-0805">Transcription regulation</keyword>
<evidence type="ECO:0000259" key="9">
    <source>
        <dbReference type="Pfam" id="PF10513"/>
    </source>
</evidence>
<organism evidence="10 11">
    <name type="scientific">Acer saccharum</name>
    <name type="common">Sugar maple</name>
    <dbReference type="NCBI Taxonomy" id="4024"/>
    <lineage>
        <taxon>Eukaryota</taxon>
        <taxon>Viridiplantae</taxon>
        <taxon>Streptophyta</taxon>
        <taxon>Embryophyta</taxon>
        <taxon>Tracheophyta</taxon>
        <taxon>Spermatophyta</taxon>
        <taxon>Magnoliopsida</taxon>
        <taxon>eudicotyledons</taxon>
        <taxon>Gunneridae</taxon>
        <taxon>Pentapetalae</taxon>
        <taxon>rosids</taxon>
        <taxon>malvids</taxon>
        <taxon>Sapindales</taxon>
        <taxon>Sapindaceae</taxon>
        <taxon>Hippocastanoideae</taxon>
        <taxon>Acereae</taxon>
        <taxon>Acer</taxon>
    </lineage>
</organism>
<evidence type="ECO:0000313" key="11">
    <source>
        <dbReference type="Proteomes" id="UP001168877"/>
    </source>
</evidence>
<dbReference type="EMBL" id="JAUESC010000380">
    <property type="protein sequence ID" value="KAK0592999.1"/>
    <property type="molecule type" value="Genomic_DNA"/>
</dbReference>
<keyword evidence="11" id="KW-1185">Reference proteome</keyword>
<comment type="similarity">
    <text evidence="2 6">Belongs to the enhancer of polycomb family.</text>
</comment>
<reference evidence="10" key="1">
    <citation type="journal article" date="2022" name="Plant J.">
        <title>Strategies of tolerance reflected in two North American maple genomes.</title>
        <authorList>
            <person name="McEvoy S.L."/>
            <person name="Sezen U.U."/>
            <person name="Trouern-Trend A."/>
            <person name="McMahon S.M."/>
            <person name="Schaberg P.G."/>
            <person name="Yang J."/>
            <person name="Wegrzyn J.L."/>
            <person name="Swenson N.G."/>
        </authorList>
    </citation>
    <scope>NUCLEOTIDE SEQUENCE</scope>
    <source>
        <strain evidence="10">NS2018</strain>
    </source>
</reference>
<dbReference type="GO" id="GO:0035267">
    <property type="term" value="C:NuA4 histone acetyltransferase complex"/>
    <property type="evidence" value="ECO:0007669"/>
    <property type="project" value="InterPro"/>
</dbReference>
<reference evidence="10" key="2">
    <citation type="submission" date="2023-06" db="EMBL/GenBank/DDBJ databases">
        <authorList>
            <person name="Swenson N.G."/>
            <person name="Wegrzyn J.L."/>
            <person name="Mcevoy S.L."/>
        </authorList>
    </citation>
    <scope>NUCLEOTIDE SEQUENCE</scope>
    <source>
        <strain evidence="10">NS2018</strain>
        <tissue evidence="10">Leaf</tissue>
    </source>
</reference>
<proteinExistence type="inferred from homology"/>
<protein>
    <recommendedName>
        <fullName evidence="6">Enhancer of polycomb-like protein</fullName>
    </recommendedName>
</protein>
<feature type="domain" description="Enhancer of polycomb-like N-terminal" evidence="9">
    <location>
        <begin position="547"/>
        <end position="626"/>
    </location>
</feature>
<name>A0AA39SJU6_ACESA</name>
<feature type="coiled-coil region" evidence="7">
    <location>
        <begin position="81"/>
        <end position="109"/>
    </location>
</feature>
<keyword evidence="4 6" id="KW-0804">Transcription</keyword>
<evidence type="ECO:0000256" key="4">
    <source>
        <dbReference type="ARBA" id="ARBA00023163"/>
    </source>
</evidence>
<dbReference type="Proteomes" id="UP001168877">
    <property type="component" value="Unassembled WGS sequence"/>
</dbReference>
<evidence type="ECO:0000256" key="1">
    <source>
        <dbReference type="ARBA" id="ARBA00004123"/>
    </source>
</evidence>
<feature type="compositionally biased region" description="Basic residues" evidence="8">
    <location>
        <begin position="765"/>
        <end position="781"/>
    </location>
</feature>
<evidence type="ECO:0000313" key="10">
    <source>
        <dbReference type="EMBL" id="KAK0592999.1"/>
    </source>
</evidence>
<dbReference type="InterPro" id="IPR024943">
    <property type="entry name" value="Enhancer_polycomb"/>
</dbReference>
<dbReference type="Pfam" id="PF10513">
    <property type="entry name" value="EPL1"/>
    <property type="match status" value="1"/>
</dbReference>
<gene>
    <name evidence="10" type="ORF">LWI29_028881</name>
</gene>
<keyword evidence="5 6" id="KW-0539">Nucleus</keyword>
<evidence type="ECO:0000256" key="7">
    <source>
        <dbReference type="SAM" id="Coils"/>
    </source>
</evidence>
<feature type="region of interest" description="Disordered" evidence="8">
    <location>
        <begin position="765"/>
        <end position="829"/>
    </location>
</feature>
<evidence type="ECO:0000256" key="5">
    <source>
        <dbReference type="ARBA" id="ARBA00023242"/>
    </source>
</evidence>
<dbReference type="PANTHER" id="PTHR14898">
    <property type="entry name" value="ENHANCER OF POLYCOMB"/>
    <property type="match status" value="1"/>
</dbReference>
<dbReference type="GO" id="GO:0005634">
    <property type="term" value="C:nucleus"/>
    <property type="evidence" value="ECO:0007669"/>
    <property type="project" value="UniProtKB-SubCell"/>
</dbReference>
<dbReference type="InterPro" id="IPR019542">
    <property type="entry name" value="Enhancer_polycomb-like_N"/>
</dbReference>
<keyword evidence="7" id="KW-0175">Coiled coil</keyword>
<comment type="subcellular location">
    <subcellularLocation>
        <location evidence="1 6">Nucleus</location>
    </subcellularLocation>
</comment>
<dbReference type="GO" id="GO:0006357">
    <property type="term" value="P:regulation of transcription by RNA polymerase II"/>
    <property type="evidence" value="ECO:0007669"/>
    <property type="project" value="InterPro"/>
</dbReference>
<accession>A0AA39SJU6</accession>
<comment type="caution">
    <text evidence="10">The sequence shown here is derived from an EMBL/GenBank/DDBJ whole genome shotgun (WGS) entry which is preliminary data.</text>
</comment>